<proteinExistence type="predicted"/>
<organism evidence="3 4">
    <name type="scientific">Arabidopsis thaliana</name>
    <name type="common">Mouse-ear cress</name>
    <dbReference type="NCBI Taxonomy" id="3702"/>
    <lineage>
        <taxon>Eukaryota</taxon>
        <taxon>Viridiplantae</taxon>
        <taxon>Streptophyta</taxon>
        <taxon>Embryophyta</taxon>
        <taxon>Tracheophyta</taxon>
        <taxon>Spermatophyta</taxon>
        <taxon>Magnoliopsida</taxon>
        <taxon>eudicotyledons</taxon>
        <taxon>Gunneridae</taxon>
        <taxon>Pentapetalae</taxon>
        <taxon>rosids</taxon>
        <taxon>malvids</taxon>
        <taxon>Brassicales</taxon>
        <taxon>Brassicaceae</taxon>
        <taxon>Camelineae</taxon>
        <taxon>Arabidopsis</taxon>
    </lineage>
</organism>
<evidence type="ECO:0000313" key="4">
    <source>
        <dbReference type="Proteomes" id="UP000516314"/>
    </source>
</evidence>
<dbReference type="InterPro" id="IPR015410">
    <property type="entry name" value="DUF1985"/>
</dbReference>
<gene>
    <name evidence="3" type="ORF">AT9943_LOCUS15071</name>
</gene>
<evidence type="ECO:0000256" key="1">
    <source>
        <dbReference type="SAM" id="MobiDB-lite"/>
    </source>
</evidence>
<evidence type="ECO:0000259" key="2">
    <source>
        <dbReference type="Pfam" id="PF09331"/>
    </source>
</evidence>
<dbReference type="Proteomes" id="UP000516314">
    <property type="component" value="Chromosome 4"/>
</dbReference>
<protein>
    <submittedName>
        <fullName evidence="3">(thale cress) hypothetical protein</fullName>
    </submittedName>
</protein>
<reference evidence="3 4" key="1">
    <citation type="submission" date="2020-09" db="EMBL/GenBank/DDBJ databases">
        <authorList>
            <person name="Ashkenazy H."/>
        </authorList>
    </citation>
    <scope>NUCLEOTIDE SEQUENCE [LARGE SCALE GENOMIC DNA]</scope>
    <source>
        <strain evidence="4">cv. Cdm-0</strain>
    </source>
</reference>
<sequence>MTGKTSPSQCSCLVGGTIGATTVSDIVAWLKADPAIPPWRKFRLALIVLVEGIMLCRTQPVKPSIEVVEIVKNVHFFLNYPWGRHAFSRTLRMIKVGNHITSTASLVTKLNQFSLAVHGFPLAIQLHAFNYISLLLRHLPHADEHFTFLDQHIKTLSKLKSYHTSNILQVEYNHLLHVLPPAPRTGDNHFSPLQDPKVKTLEQLIASGFKFAHLFWHGGDDSLPILHVRKLRPITVRQKKCHSPSSCQQHITTPLLATPATPVACKLPPTTAPLTLLDDVRLSHQQVLTTNRTSSQKQTSISQPLSSPSAMGSKTHQLYPALMDTLDINIALDIALWVGQDSCSDLAGMLCTSKLFRALALHDSVLNKISLHPYFLTPSRINLTSSSRPFFGRCFEDANPTATYLESLRLACREGRAEEGLQLLYTHQSHLPHAAFSQALLEVCLGHYDEAMTTIASFISMTNSYEAADAFASHVFQQIMQIGPRKIRSHCNTLRFDEYPYCLLTGCGIDKRCINCFLYWFAVMYLVLC</sequence>
<dbReference type="PANTHER" id="PTHR48449:SF1">
    <property type="entry name" value="DUF1985 DOMAIN-CONTAINING PROTEIN"/>
    <property type="match status" value="1"/>
</dbReference>
<feature type="region of interest" description="Disordered" evidence="1">
    <location>
        <begin position="289"/>
        <end position="312"/>
    </location>
</feature>
<dbReference type="Pfam" id="PF09331">
    <property type="entry name" value="DUF1985"/>
    <property type="match status" value="1"/>
</dbReference>
<dbReference type="EMBL" id="LR881469">
    <property type="protein sequence ID" value="CAD5327369.1"/>
    <property type="molecule type" value="Genomic_DNA"/>
</dbReference>
<evidence type="ECO:0000313" key="3">
    <source>
        <dbReference type="EMBL" id="CAD5327369.1"/>
    </source>
</evidence>
<dbReference type="PANTHER" id="PTHR48449">
    <property type="entry name" value="DUF1985 DOMAIN-CONTAINING PROTEIN"/>
    <property type="match status" value="1"/>
</dbReference>
<name>A0A7G2F1I6_ARATH</name>
<feature type="domain" description="DUF1985" evidence="2">
    <location>
        <begin position="19"/>
        <end position="92"/>
    </location>
</feature>
<accession>A0A7G2F1I6</accession>
<dbReference type="AlphaFoldDB" id="A0A7G2F1I6"/>